<evidence type="ECO:0008006" key="3">
    <source>
        <dbReference type="Google" id="ProtNLM"/>
    </source>
</evidence>
<dbReference type="Gene3D" id="3.40.50.1240">
    <property type="entry name" value="Phosphoglycerate mutase-like"/>
    <property type="match status" value="1"/>
</dbReference>
<dbReference type="PANTHER" id="PTHR47821">
    <property type="entry name" value="PHOSPHOGLYCERATE MUTASE FAMILY PROTEIN"/>
    <property type="match status" value="1"/>
</dbReference>
<dbReference type="RefSeq" id="WP_082890265.1">
    <property type="nucleotide sequence ID" value="NZ_CP015243.1"/>
</dbReference>
<accession>A0A172YBZ0</accession>
<dbReference type="InterPro" id="IPR029033">
    <property type="entry name" value="His_PPase_superfam"/>
</dbReference>
<dbReference type="AlphaFoldDB" id="A0A172YBZ0"/>
<dbReference type="STRING" id="376489.A5892_04080"/>
<dbReference type="SMART" id="SM00855">
    <property type="entry name" value="PGAM"/>
    <property type="match status" value="1"/>
</dbReference>
<dbReference type="Pfam" id="PF00300">
    <property type="entry name" value="His_Phos_1"/>
    <property type="match status" value="1"/>
</dbReference>
<dbReference type="SUPFAM" id="SSF53254">
    <property type="entry name" value="Phosphoglycerate mutase-like"/>
    <property type="match status" value="1"/>
</dbReference>
<dbReference type="KEGG" id="haa:A5892_04080"/>
<organism evidence="1 2">
    <name type="scientific">Halotalea alkalilenta</name>
    <dbReference type="NCBI Taxonomy" id="376489"/>
    <lineage>
        <taxon>Bacteria</taxon>
        <taxon>Pseudomonadati</taxon>
        <taxon>Pseudomonadota</taxon>
        <taxon>Gammaproteobacteria</taxon>
        <taxon>Oceanospirillales</taxon>
        <taxon>Halomonadaceae</taxon>
        <taxon>Halotalea</taxon>
    </lineage>
</organism>
<dbReference type="CDD" id="cd07067">
    <property type="entry name" value="HP_PGM_like"/>
    <property type="match status" value="1"/>
</dbReference>
<proteinExistence type="predicted"/>
<dbReference type="PANTHER" id="PTHR47821:SF2">
    <property type="entry name" value="PHOSPHOGLYCERATE MUTASE FAMILY PROTEIN"/>
    <property type="match status" value="1"/>
</dbReference>
<dbReference type="EMBL" id="CP015243">
    <property type="protein sequence ID" value="ANF56747.1"/>
    <property type="molecule type" value="Genomic_DNA"/>
</dbReference>
<evidence type="ECO:0000313" key="2">
    <source>
        <dbReference type="Proteomes" id="UP000077875"/>
    </source>
</evidence>
<protein>
    <recommendedName>
        <fullName evidence="3">Phosphoglycerate mutase</fullName>
    </recommendedName>
</protein>
<dbReference type="InterPro" id="IPR013078">
    <property type="entry name" value="His_Pase_superF_clade-1"/>
</dbReference>
<evidence type="ECO:0000313" key="1">
    <source>
        <dbReference type="EMBL" id="ANF56747.1"/>
    </source>
</evidence>
<dbReference type="Proteomes" id="UP000077875">
    <property type="component" value="Chromosome"/>
</dbReference>
<gene>
    <name evidence="1" type="ORF">A5892_04080</name>
</gene>
<reference evidence="1 2" key="1">
    <citation type="submission" date="2016-04" db="EMBL/GenBank/DDBJ databases">
        <title>Complete Genome Sequence of Halotalea alkalilenta IHB B 13600.</title>
        <authorList>
            <person name="Swarnkar M.K."/>
            <person name="Sharma A."/>
            <person name="Kaushal K."/>
            <person name="Soni R."/>
            <person name="Rana S."/>
            <person name="Singh A.K."/>
            <person name="Gulati A."/>
        </authorList>
    </citation>
    <scope>NUCLEOTIDE SEQUENCE [LARGE SCALE GENOMIC DNA]</scope>
    <source>
        <strain evidence="1 2">IHB B 13600</strain>
    </source>
</reference>
<name>A0A172YBZ0_9GAMM</name>
<sequence length="202" mass="21973">MSLTEGRPCIVPGLRGRVLLMRHAHSEANAAGLIISDPRVAVAHYGLSERGRAQLDSRLDGWRWPVPNRIVHSPFRRTLETARTVAKRFELAIRADEALRERGFGELEGGPDARYGEIWARDALDASHRDFGVESLEAVATRMRAALERWDAASSPATTLLVVSHGDPLSILLASLLGTPLGEHRTLAPLAPAGVIELLPCA</sequence>
<keyword evidence="2" id="KW-1185">Reference proteome</keyword>